<accession>A0A7R7RSM9</accession>
<dbReference type="Proteomes" id="UP000595205">
    <property type="component" value="Plasmid pM018"/>
</dbReference>
<protein>
    <recommendedName>
        <fullName evidence="4">Secreted protein</fullName>
    </recommendedName>
</protein>
<reference evidence="2 3" key="1">
    <citation type="submission" date="2020-12" db="EMBL/GenBank/DDBJ databases">
        <title>Genome sequence of clinical Mycobacterium intracellulare strains.</title>
        <authorList>
            <person name="Tateishi Y."/>
            <person name="Matsumoto S."/>
            <person name="Fukushima Y."/>
            <person name="Nakajima C."/>
            <person name="Suzuki Y."/>
        </authorList>
    </citation>
    <scope>NUCLEOTIDE SEQUENCE [LARGE SCALE GENOMIC DNA]</scope>
    <source>
        <strain evidence="2 3">M018</strain>
        <plasmid evidence="2 3">pM018</plasmid>
    </source>
</reference>
<proteinExistence type="predicted"/>
<feature type="signal peptide" evidence="1">
    <location>
        <begin position="1"/>
        <end position="27"/>
    </location>
</feature>
<evidence type="ECO:0000313" key="2">
    <source>
        <dbReference type="EMBL" id="BCP02501.1"/>
    </source>
</evidence>
<organism evidence="2 3">
    <name type="scientific">Mycobacterium intracellulare</name>
    <dbReference type="NCBI Taxonomy" id="1767"/>
    <lineage>
        <taxon>Bacteria</taxon>
        <taxon>Bacillati</taxon>
        <taxon>Actinomycetota</taxon>
        <taxon>Actinomycetes</taxon>
        <taxon>Mycobacteriales</taxon>
        <taxon>Mycobacteriaceae</taxon>
        <taxon>Mycobacterium</taxon>
        <taxon>Mycobacterium avium complex (MAC)</taxon>
    </lineage>
</organism>
<gene>
    <name evidence="2" type="ORF">MINTM018_52700</name>
</gene>
<geneLocation type="plasmid" evidence="2 3">
    <name>pM018</name>
</geneLocation>
<dbReference type="RefSeq" id="WP_202349106.1">
    <property type="nucleotide sequence ID" value="NZ_AP024256.1"/>
</dbReference>
<keyword evidence="2" id="KW-0614">Plasmid</keyword>
<sequence>MTTGKVRAIAAASLIFFGIADTAKALADSGEESLKHDGTSFVQQADGSYLHVDDKTHQAITEDDPRWSCVDDGNKVCGPGNSNGVPAGCYDDGGVLFKAWPCEAWKPSDGYRHGDGTVTYPDPDEYIYQAGYTN</sequence>
<evidence type="ECO:0000256" key="1">
    <source>
        <dbReference type="SAM" id="SignalP"/>
    </source>
</evidence>
<keyword evidence="1" id="KW-0732">Signal</keyword>
<evidence type="ECO:0008006" key="4">
    <source>
        <dbReference type="Google" id="ProtNLM"/>
    </source>
</evidence>
<dbReference type="AlphaFoldDB" id="A0A7R7RSM9"/>
<dbReference type="EMBL" id="AP024256">
    <property type="protein sequence ID" value="BCP02501.1"/>
    <property type="molecule type" value="Genomic_DNA"/>
</dbReference>
<feature type="chain" id="PRO_5038969324" description="Secreted protein" evidence="1">
    <location>
        <begin position="28"/>
        <end position="134"/>
    </location>
</feature>
<evidence type="ECO:0000313" key="3">
    <source>
        <dbReference type="Proteomes" id="UP000595205"/>
    </source>
</evidence>
<name>A0A7R7RSM9_MYCIT</name>